<proteinExistence type="predicted"/>
<dbReference type="InterPro" id="IPR036397">
    <property type="entry name" value="RNaseH_sf"/>
</dbReference>
<dbReference type="GO" id="GO:0015074">
    <property type="term" value="P:DNA integration"/>
    <property type="evidence" value="ECO:0007669"/>
    <property type="project" value="InterPro"/>
</dbReference>
<reference evidence="2 3" key="1">
    <citation type="journal article" date="2024" name="BMC Genomics">
        <title>De novo assembly and annotation of Popillia japonica's genome with initial clues to its potential as an invasive pest.</title>
        <authorList>
            <person name="Cucini C."/>
            <person name="Boschi S."/>
            <person name="Funari R."/>
            <person name="Cardaioli E."/>
            <person name="Iannotti N."/>
            <person name="Marturano G."/>
            <person name="Paoli F."/>
            <person name="Bruttini M."/>
            <person name="Carapelli A."/>
            <person name="Frati F."/>
            <person name="Nardi F."/>
        </authorList>
    </citation>
    <scope>NUCLEOTIDE SEQUENCE [LARGE SCALE GENOMIC DNA]</scope>
    <source>
        <strain evidence="2">DMR45628</strain>
    </source>
</reference>
<dbReference type="Proteomes" id="UP001458880">
    <property type="component" value="Unassembled WGS sequence"/>
</dbReference>
<dbReference type="InterPro" id="IPR043128">
    <property type="entry name" value="Rev_trsase/Diguanyl_cyclase"/>
</dbReference>
<dbReference type="Pfam" id="PF00078">
    <property type="entry name" value="RVT_1"/>
    <property type="match status" value="1"/>
</dbReference>
<dbReference type="Gene3D" id="3.30.70.270">
    <property type="match status" value="2"/>
</dbReference>
<dbReference type="AlphaFoldDB" id="A0AAW1HW55"/>
<dbReference type="SUPFAM" id="SSF56672">
    <property type="entry name" value="DNA/RNA polymerases"/>
    <property type="match status" value="2"/>
</dbReference>
<dbReference type="InterPro" id="IPR000477">
    <property type="entry name" value="RT_dom"/>
</dbReference>
<feature type="domain" description="Integrase catalytic" evidence="1">
    <location>
        <begin position="501"/>
        <end position="575"/>
    </location>
</feature>
<dbReference type="PANTHER" id="PTHR37984">
    <property type="entry name" value="PROTEIN CBG26694"/>
    <property type="match status" value="1"/>
</dbReference>
<sequence length="678" mass="77799">MDGDENTTKKLIGSITLYADLLKADDKKHLINFVLKTRISENAKIRLNKSYDSVDEFNFVLKTRISENAKIRLNKSYDSVDELIKDIRNNFVARTSATTISTQLHQIKQQNKTLSEFGQEIEQLLSEWNFEQFSFSFWINTDKIILPLESKYNVYTVIPPRCEIIKYFWVDDVDDCVVLPNEIAQGVFIAGIIARPNLYFWVDDVDDCVVLPNEIAQGVFIAGIIARPNLHTIPIRILNTNDKEIKIKNFKPTTAKLYNFESYTFDSNQITVNRVDNILDLINVTGLNKEEQHSICAKYADVFLLDNDPVTVTNITQETITLRKNKQWRIVIDYRLLNKSVEDDRFPLPNITEILDSSVEDDRFPLPNITEILDSLSGAFYFTYLDLSQGYYLVELDQNSRKYTAFTTRKENAAADALSRIPIDSKDLKDMSNSKELKDMSSNIFIVTRFLAQGRVNQSQEARSDETNERIGHPGIVELLKQPSNSVELRQLHTNNLITDAYPIKDKEAQTVAKTFVNNFILKFGIPTRIVTDQGTEFLAKVFKESAKLLGMKQLMSKAYHHQTLGSLENTHKSLVFGKRCQLPPSIVNKTDPLYNFDNYANELKFRLQTACNDARNNLIESKIKRKNETDKKCNNVSYKFNDKVLLRNETGSKLSSLYNGPYKVIKEDSPNVTIKIN</sequence>
<feature type="non-terminal residue" evidence="2">
    <location>
        <position position="678"/>
    </location>
</feature>
<dbReference type="InterPro" id="IPR043502">
    <property type="entry name" value="DNA/RNA_pol_sf"/>
</dbReference>
<accession>A0AAW1HW55</accession>
<dbReference type="GO" id="GO:0042575">
    <property type="term" value="C:DNA polymerase complex"/>
    <property type="evidence" value="ECO:0007669"/>
    <property type="project" value="UniProtKB-ARBA"/>
</dbReference>
<name>A0AAW1HW55_POPJA</name>
<keyword evidence="3" id="KW-1185">Reference proteome</keyword>
<dbReference type="Gene3D" id="3.30.420.10">
    <property type="entry name" value="Ribonuclease H-like superfamily/Ribonuclease H"/>
    <property type="match status" value="1"/>
</dbReference>
<comment type="caution">
    <text evidence="2">The sequence shown here is derived from an EMBL/GenBank/DDBJ whole genome shotgun (WGS) entry which is preliminary data.</text>
</comment>
<dbReference type="InterPro" id="IPR001584">
    <property type="entry name" value="Integrase_cat-core"/>
</dbReference>
<evidence type="ECO:0000259" key="1">
    <source>
        <dbReference type="PROSITE" id="PS50994"/>
    </source>
</evidence>
<dbReference type="EMBL" id="JASPKY010000856">
    <property type="protein sequence ID" value="KAK9680970.1"/>
    <property type="molecule type" value="Genomic_DNA"/>
</dbReference>
<dbReference type="GO" id="GO:0003676">
    <property type="term" value="F:nucleic acid binding"/>
    <property type="evidence" value="ECO:0007669"/>
    <property type="project" value="InterPro"/>
</dbReference>
<dbReference type="InterPro" id="IPR050951">
    <property type="entry name" value="Retrovirus_Pol_polyprotein"/>
</dbReference>
<keyword evidence="2" id="KW-0548">Nucleotidyltransferase</keyword>
<evidence type="ECO:0000313" key="3">
    <source>
        <dbReference type="Proteomes" id="UP001458880"/>
    </source>
</evidence>
<protein>
    <submittedName>
        <fullName evidence="2">Reverse transcriptase (RNA-dependent DNA polymerase)</fullName>
    </submittedName>
</protein>
<evidence type="ECO:0000313" key="2">
    <source>
        <dbReference type="EMBL" id="KAK9680970.1"/>
    </source>
</evidence>
<keyword evidence="2" id="KW-0808">Transferase</keyword>
<dbReference type="PANTHER" id="PTHR37984:SF5">
    <property type="entry name" value="PROTEIN NYNRIN-LIKE"/>
    <property type="match status" value="1"/>
</dbReference>
<dbReference type="Gene3D" id="3.10.10.10">
    <property type="entry name" value="HIV Type 1 Reverse Transcriptase, subunit A, domain 1"/>
    <property type="match status" value="2"/>
</dbReference>
<dbReference type="InterPro" id="IPR012337">
    <property type="entry name" value="RNaseH-like_sf"/>
</dbReference>
<dbReference type="SUPFAM" id="SSF53098">
    <property type="entry name" value="Ribonuclease H-like"/>
    <property type="match status" value="1"/>
</dbReference>
<dbReference type="GO" id="GO:0003964">
    <property type="term" value="F:RNA-directed DNA polymerase activity"/>
    <property type="evidence" value="ECO:0007669"/>
    <property type="project" value="UniProtKB-KW"/>
</dbReference>
<keyword evidence="2" id="KW-0695">RNA-directed DNA polymerase</keyword>
<gene>
    <name evidence="2" type="ORF">QE152_g38662</name>
</gene>
<organism evidence="2 3">
    <name type="scientific">Popillia japonica</name>
    <name type="common">Japanese beetle</name>
    <dbReference type="NCBI Taxonomy" id="7064"/>
    <lineage>
        <taxon>Eukaryota</taxon>
        <taxon>Metazoa</taxon>
        <taxon>Ecdysozoa</taxon>
        <taxon>Arthropoda</taxon>
        <taxon>Hexapoda</taxon>
        <taxon>Insecta</taxon>
        <taxon>Pterygota</taxon>
        <taxon>Neoptera</taxon>
        <taxon>Endopterygota</taxon>
        <taxon>Coleoptera</taxon>
        <taxon>Polyphaga</taxon>
        <taxon>Scarabaeiformia</taxon>
        <taxon>Scarabaeidae</taxon>
        <taxon>Rutelinae</taxon>
        <taxon>Popillia</taxon>
    </lineage>
</organism>
<dbReference type="PROSITE" id="PS50994">
    <property type="entry name" value="INTEGRASE"/>
    <property type="match status" value="1"/>
</dbReference>